<dbReference type="SUPFAM" id="SSF102114">
    <property type="entry name" value="Radical SAM enzymes"/>
    <property type="match status" value="1"/>
</dbReference>
<comment type="similarity">
    <text evidence="6">Belongs to the radical SAM superfamily. Anaerobic sulfatase-maturating enzyme family.</text>
</comment>
<gene>
    <name evidence="7" type="ORF">PVE_R2G0187</name>
</gene>
<reference evidence="8" key="1">
    <citation type="submission" date="2016-07" db="EMBL/GenBank/DDBJ databases">
        <authorList>
            <person name="Florea S."/>
            <person name="Webb J.S."/>
            <person name="Jaromczyk J."/>
            <person name="Schardl C.L."/>
        </authorList>
    </citation>
    <scope>NUCLEOTIDE SEQUENCE [LARGE SCALE GENOMIC DNA]</scope>
    <source>
        <strain evidence="8">1YdBTEX2</strain>
    </source>
</reference>
<dbReference type="Proteomes" id="UP000245431">
    <property type="component" value="Chromosome PVE_r2"/>
</dbReference>
<dbReference type="InterPro" id="IPR023867">
    <property type="entry name" value="Sulphatase_maturase_rSAM"/>
</dbReference>
<comment type="cofactor">
    <cofactor evidence="1">
        <name>[4Fe-4S] cluster</name>
        <dbReference type="ChEBI" id="CHEBI:49883"/>
    </cofactor>
</comment>
<dbReference type="EMBL" id="LT599584">
    <property type="protein sequence ID" value="SBW84216.1"/>
    <property type="molecule type" value="Genomic_DNA"/>
</dbReference>
<keyword evidence="2" id="KW-0949">S-adenosyl-L-methionine</keyword>
<dbReference type="InterPro" id="IPR023885">
    <property type="entry name" value="4Fe4S-binding_SPASM_dom"/>
</dbReference>
<accession>A0A1D3K786</accession>
<keyword evidence="5" id="KW-0411">Iron-sulfur</keyword>
<keyword evidence="3" id="KW-0479">Metal-binding</keyword>
<proteinExistence type="inferred from homology"/>
<dbReference type="PANTHER" id="PTHR43273:SF3">
    <property type="entry name" value="ANAEROBIC SULFATASE-MATURATING ENZYME HOMOLOG ASLB-RELATED"/>
    <property type="match status" value="1"/>
</dbReference>
<evidence type="ECO:0000313" key="8">
    <source>
        <dbReference type="Proteomes" id="UP000245431"/>
    </source>
</evidence>
<evidence type="ECO:0000256" key="4">
    <source>
        <dbReference type="ARBA" id="ARBA00023004"/>
    </source>
</evidence>
<dbReference type="InterPro" id="IPR013785">
    <property type="entry name" value="Aldolase_TIM"/>
</dbReference>
<dbReference type="GO" id="GO:0051536">
    <property type="term" value="F:iron-sulfur cluster binding"/>
    <property type="evidence" value="ECO:0007669"/>
    <property type="project" value="UniProtKB-KW"/>
</dbReference>
<dbReference type="InterPro" id="IPR058240">
    <property type="entry name" value="rSAM_sf"/>
</dbReference>
<dbReference type="SFLD" id="SFLDS00029">
    <property type="entry name" value="Radical_SAM"/>
    <property type="match status" value="1"/>
</dbReference>
<keyword evidence="4" id="KW-0408">Iron</keyword>
<evidence type="ECO:0000256" key="5">
    <source>
        <dbReference type="ARBA" id="ARBA00023014"/>
    </source>
</evidence>
<dbReference type="CDD" id="cd01335">
    <property type="entry name" value="Radical_SAM"/>
    <property type="match status" value="1"/>
</dbReference>
<dbReference type="InterPro" id="IPR007197">
    <property type="entry name" value="rSAM"/>
</dbReference>
<evidence type="ECO:0000313" key="7">
    <source>
        <dbReference type="EMBL" id="SBW84216.1"/>
    </source>
</evidence>
<dbReference type="SFLD" id="SFLDG01067">
    <property type="entry name" value="SPASM/twitch_domain_containing"/>
    <property type="match status" value="1"/>
</dbReference>
<dbReference type="GO" id="GO:0016491">
    <property type="term" value="F:oxidoreductase activity"/>
    <property type="evidence" value="ECO:0007669"/>
    <property type="project" value="InterPro"/>
</dbReference>
<protein>
    <submittedName>
        <fullName evidence="7">Transcriptional regulator</fullName>
    </submittedName>
</protein>
<dbReference type="AlphaFoldDB" id="A0A1D3K786"/>
<dbReference type="NCBIfam" id="TIGR04085">
    <property type="entry name" value="rSAM_more_4Fe4S"/>
    <property type="match status" value="1"/>
</dbReference>
<dbReference type="Gene3D" id="3.20.20.70">
    <property type="entry name" value="Aldolase class I"/>
    <property type="match status" value="1"/>
</dbReference>
<dbReference type="PANTHER" id="PTHR43273">
    <property type="entry name" value="ANAEROBIC SULFATASE-MATURATING ENZYME HOMOLOG ASLB-RELATED"/>
    <property type="match status" value="1"/>
</dbReference>
<sequence>MPYSVIIAKPTKDCNADCTYCSAPPDGNAGWTFDDFRKMFDRLLDSFTPNVQWIWHGGEPMLMKPEFYIKCAEYARARHPGVKFAIQTNLLAYKSSRWKDVFEDVFEGRISTSFDPYKRYRTVKGSADTYDRLFWRAMDAAIGDGFRPLVIGVYDEGAAPAAMEMYDRAKAYGVYGFDIRFNYAYPAGRVRDSGMLIKPNTYGQMLVDLYDRWVKDLPIFNITPLDQMLQKVAGYRSTLCPWTKSCGGKFLTIDPDGSVFNCSEFSDLGDERYRFGNILTGEVQGSTPIEVKFYPPAEIVSALAASPASKEIMRRQIKFPVDCRSCDHFIECEGGCARDSVLFERGMGGKFGYCESWKMVFTRLKESVASGEADKLLLKLGITPADAHSRISDLSKVS</sequence>
<dbReference type="GO" id="GO:0046872">
    <property type="term" value="F:metal ion binding"/>
    <property type="evidence" value="ECO:0007669"/>
    <property type="project" value="UniProtKB-KW"/>
</dbReference>
<organism evidence="7 8">
    <name type="scientific">Pseudomonas veronii 1YdBTEX2</name>
    <dbReference type="NCBI Taxonomy" id="1295141"/>
    <lineage>
        <taxon>Bacteria</taxon>
        <taxon>Pseudomonadati</taxon>
        <taxon>Pseudomonadota</taxon>
        <taxon>Gammaproteobacteria</taxon>
        <taxon>Pseudomonadales</taxon>
        <taxon>Pseudomonadaceae</taxon>
        <taxon>Pseudomonas</taxon>
    </lineage>
</organism>
<evidence type="ECO:0000256" key="3">
    <source>
        <dbReference type="ARBA" id="ARBA00022723"/>
    </source>
</evidence>
<evidence type="ECO:0000256" key="2">
    <source>
        <dbReference type="ARBA" id="ARBA00022691"/>
    </source>
</evidence>
<name>A0A1D3K786_PSEVE</name>
<evidence type="ECO:0000256" key="6">
    <source>
        <dbReference type="ARBA" id="ARBA00023601"/>
    </source>
</evidence>
<evidence type="ECO:0000256" key="1">
    <source>
        <dbReference type="ARBA" id="ARBA00001966"/>
    </source>
</evidence>